<dbReference type="PIRSF" id="PIRSF000390">
    <property type="entry name" value="PLP_StrS"/>
    <property type="match status" value="1"/>
</dbReference>
<dbReference type="PANTHER" id="PTHR30244">
    <property type="entry name" value="TRANSAMINASE"/>
    <property type="match status" value="1"/>
</dbReference>
<evidence type="ECO:0000256" key="1">
    <source>
        <dbReference type="ARBA" id="ARBA00022898"/>
    </source>
</evidence>
<evidence type="ECO:0000313" key="6">
    <source>
        <dbReference type="EMBL" id="NNF06458.1"/>
    </source>
</evidence>
<dbReference type="CDD" id="cd00616">
    <property type="entry name" value="AHBA_syn"/>
    <property type="match status" value="1"/>
</dbReference>
<comment type="similarity">
    <text evidence="2 5">Belongs to the DegT/DnrJ/EryC1 family.</text>
</comment>
<dbReference type="EMBL" id="JABDJR010000262">
    <property type="protein sequence ID" value="NNF06458.1"/>
    <property type="molecule type" value="Genomic_DNA"/>
</dbReference>
<comment type="caution">
    <text evidence="6">The sequence shown here is derived from an EMBL/GenBank/DDBJ whole genome shotgun (WGS) entry which is preliminary data.</text>
</comment>
<dbReference type="Proteomes" id="UP000547674">
    <property type="component" value="Unassembled WGS sequence"/>
</dbReference>
<dbReference type="InterPro" id="IPR015421">
    <property type="entry name" value="PyrdxlP-dep_Trfase_major"/>
</dbReference>
<dbReference type="PANTHER" id="PTHR30244:SF36">
    <property type="entry name" value="3-OXO-GLUCOSE-6-PHOSPHATE:GLUTAMATE AMINOTRANSFERASE"/>
    <property type="match status" value="1"/>
</dbReference>
<dbReference type="Gene3D" id="3.40.640.10">
    <property type="entry name" value="Type I PLP-dependent aspartate aminotransferase-like (Major domain)"/>
    <property type="match status" value="1"/>
</dbReference>
<name>A0A7Y2H289_UNCEI</name>
<keyword evidence="1 4" id="KW-0663">Pyridoxal phosphate</keyword>
<gene>
    <name evidence="6" type="ORF">HKN21_06835</name>
</gene>
<dbReference type="GO" id="GO:0008483">
    <property type="term" value="F:transaminase activity"/>
    <property type="evidence" value="ECO:0007669"/>
    <property type="project" value="UniProtKB-KW"/>
</dbReference>
<dbReference type="InterPro" id="IPR015422">
    <property type="entry name" value="PyrdxlP-dep_Trfase_small"/>
</dbReference>
<evidence type="ECO:0000313" key="7">
    <source>
        <dbReference type="Proteomes" id="UP000547674"/>
    </source>
</evidence>
<dbReference type="SUPFAM" id="SSF53383">
    <property type="entry name" value="PLP-dependent transferases"/>
    <property type="match status" value="1"/>
</dbReference>
<accession>A0A7Y2H289</accession>
<keyword evidence="6" id="KW-0808">Transferase</keyword>
<proteinExistence type="inferred from homology"/>
<dbReference type="Pfam" id="PF01041">
    <property type="entry name" value="DegT_DnrJ_EryC1"/>
    <property type="match status" value="1"/>
</dbReference>
<reference evidence="6 7" key="1">
    <citation type="submission" date="2020-03" db="EMBL/GenBank/DDBJ databases">
        <title>Metabolic flexibility allows generalist bacteria to become dominant in a frequently disturbed ecosystem.</title>
        <authorList>
            <person name="Chen Y.-J."/>
            <person name="Leung P.M."/>
            <person name="Bay S.K."/>
            <person name="Hugenholtz P."/>
            <person name="Kessler A.J."/>
            <person name="Shelley G."/>
            <person name="Waite D.W."/>
            <person name="Cook P.L."/>
            <person name="Greening C."/>
        </authorList>
    </citation>
    <scope>NUCLEOTIDE SEQUENCE [LARGE SCALE GENOMIC DNA]</scope>
    <source>
        <strain evidence="6">SS_bin_28</strain>
    </source>
</reference>
<evidence type="ECO:0000256" key="3">
    <source>
        <dbReference type="PIRSR" id="PIRSR000390-1"/>
    </source>
</evidence>
<protein>
    <submittedName>
        <fullName evidence="6">DegT/DnrJ/EryC1/StrS family aminotransferase</fullName>
    </submittedName>
</protein>
<dbReference type="GO" id="GO:0000271">
    <property type="term" value="P:polysaccharide biosynthetic process"/>
    <property type="evidence" value="ECO:0007669"/>
    <property type="project" value="TreeGrafter"/>
</dbReference>
<evidence type="ECO:0000256" key="2">
    <source>
        <dbReference type="ARBA" id="ARBA00037999"/>
    </source>
</evidence>
<evidence type="ECO:0000256" key="4">
    <source>
        <dbReference type="PIRSR" id="PIRSR000390-2"/>
    </source>
</evidence>
<keyword evidence="6" id="KW-0032">Aminotransferase</keyword>
<evidence type="ECO:0000256" key="5">
    <source>
        <dbReference type="RuleBase" id="RU004508"/>
    </source>
</evidence>
<feature type="modified residue" description="N6-(pyridoxal phosphate)lysine" evidence="4">
    <location>
        <position position="193"/>
    </location>
</feature>
<dbReference type="InterPro" id="IPR000653">
    <property type="entry name" value="DegT/StrS_aminotransferase"/>
</dbReference>
<feature type="active site" description="Proton acceptor" evidence="3">
    <location>
        <position position="193"/>
    </location>
</feature>
<organism evidence="6 7">
    <name type="scientific">Eiseniibacteriota bacterium</name>
    <dbReference type="NCBI Taxonomy" id="2212470"/>
    <lineage>
        <taxon>Bacteria</taxon>
        <taxon>Candidatus Eiseniibacteriota</taxon>
    </lineage>
</organism>
<dbReference type="GO" id="GO:0030170">
    <property type="term" value="F:pyridoxal phosphate binding"/>
    <property type="evidence" value="ECO:0007669"/>
    <property type="project" value="TreeGrafter"/>
</dbReference>
<dbReference type="Gene3D" id="3.90.1150.10">
    <property type="entry name" value="Aspartate Aminotransferase, domain 1"/>
    <property type="match status" value="1"/>
</dbReference>
<dbReference type="InterPro" id="IPR015424">
    <property type="entry name" value="PyrdxlP-dep_Trfase"/>
</dbReference>
<dbReference type="AlphaFoldDB" id="A0A7Y2H289"/>
<sequence length="375" mass="40692">MSAVTPTTRIPFLNLPEQHQALRQEIQDAIHPLLDGARFVGGETVTTFEQKFGAAHDCDHTVGLKSGTAALFLAMQALDIGPGDEVIVPAFTFIATAAPVMLLGATPIFVDVDPVFACIDPNAVEDAITEKTKLIVAVHLYGHPAAIDELVSLGNRHNLPVLEDCAQSHLSTWNGKKTGSFGVAGTFSFYPSKNLGAAGDAGAMTCSDEAFAQKVRQLSNHGRTGRYDHAFVGWNERLDALQAAVLTVKLGHLEAWTEERRTAAERYNRLLSNVTPFGSSLVLPTEHPDARHVYHLYVIRHPERERLHTALADAGIDTGTHYPTTLPAQSAFAEVPKRHSLPQAEAWAQECLALPLFPGITEEQQTYVAKVLGEL</sequence>